<reference evidence="2 3" key="1">
    <citation type="submission" date="2023-08" db="EMBL/GenBank/DDBJ databases">
        <authorList>
            <person name="Girao M."/>
            <person name="Carvalho M.F."/>
        </authorList>
    </citation>
    <scope>NUCLEOTIDE SEQUENCE [LARGE SCALE GENOMIC DNA]</scope>
    <source>
        <strain evidence="2 3">CT-R113</strain>
    </source>
</reference>
<proteinExistence type="predicted"/>
<evidence type="ECO:0000256" key="1">
    <source>
        <dbReference type="SAM" id="MobiDB-lite"/>
    </source>
</evidence>
<comment type="caution">
    <text evidence="2">The sequence shown here is derived from an EMBL/GenBank/DDBJ whole genome shotgun (WGS) entry which is preliminary data.</text>
</comment>
<dbReference type="RefSeq" id="WP_330092887.1">
    <property type="nucleotide sequence ID" value="NZ_JAUZMY010000017.1"/>
</dbReference>
<dbReference type="Proteomes" id="UP001356095">
    <property type="component" value="Unassembled WGS sequence"/>
</dbReference>
<dbReference type="EMBL" id="JAUZMY010000017">
    <property type="protein sequence ID" value="MEE2039112.1"/>
    <property type="molecule type" value="Genomic_DNA"/>
</dbReference>
<accession>A0ABU7KAS6</accession>
<feature type="region of interest" description="Disordered" evidence="1">
    <location>
        <begin position="14"/>
        <end position="42"/>
    </location>
</feature>
<evidence type="ECO:0000313" key="2">
    <source>
        <dbReference type="EMBL" id="MEE2039112.1"/>
    </source>
</evidence>
<keyword evidence="3" id="KW-1185">Reference proteome</keyword>
<name>A0ABU7KAS6_9ACTN</name>
<sequence length="91" mass="10454">MPNENRVYRLVDPFPPETAEERADELFDDVSGKLRDRPESRSTKAQLRAHLESADAAFQALHDWVMAGNPLPDPWRRFYEPRDSEADPGCV</sequence>
<organism evidence="2 3">
    <name type="scientific">Nocardiopsis codii</name>
    <dbReference type="NCBI Taxonomy" id="3065942"/>
    <lineage>
        <taxon>Bacteria</taxon>
        <taxon>Bacillati</taxon>
        <taxon>Actinomycetota</taxon>
        <taxon>Actinomycetes</taxon>
        <taxon>Streptosporangiales</taxon>
        <taxon>Nocardiopsidaceae</taxon>
        <taxon>Nocardiopsis</taxon>
    </lineage>
</organism>
<gene>
    <name evidence="2" type="ORF">Q8791_18010</name>
</gene>
<feature type="compositionally biased region" description="Basic and acidic residues" evidence="1">
    <location>
        <begin position="19"/>
        <end position="42"/>
    </location>
</feature>
<evidence type="ECO:0000313" key="3">
    <source>
        <dbReference type="Proteomes" id="UP001356095"/>
    </source>
</evidence>
<protein>
    <submittedName>
        <fullName evidence="2">Uncharacterized protein</fullName>
    </submittedName>
</protein>